<keyword evidence="2" id="KW-1185">Reference proteome</keyword>
<protein>
    <recommendedName>
        <fullName evidence="3">Alpha/beta hydrolase</fullName>
    </recommendedName>
</protein>
<dbReference type="InterPro" id="IPR029058">
    <property type="entry name" value="AB_hydrolase_fold"/>
</dbReference>
<evidence type="ECO:0000313" key="2">
    <source>
        <dbReference type="Proteomes" id="UP001568698"/>
    </source>
</evidence>
<organism evidence="1 2">
    <name type="scientific">Pseudodesulfovibrio karagichevae</name>
    <dbReference type="NCBI Taxonomy" id="3239305"/>
    <lineage>
        <taxon>Bacteria</taxon>
        <taxon>Pseudomonadati</taxon>
        <taxon>Thermodesulfobacteriota</taxon>
        <taxon>Desulfovibrionia</taxon>
        <taxon>Desulfovibrionales</taxon>
        <taxon>Desulfovibrionaceae</taxon>
    </lineage>
</organism>
<dbReference type="Gene3D" id="3.40.50.1820">
    <property type="entry name" value="alpha/beta hydrolase"/>
    <property type="match status" value="1"/>
</dbReference>
<proteinExistence type="predicted"/>
<dbReference type="SUPFAM" id="SSF53474">
    <property type="entry name" value="alpha/beta-Hydrolases"/>
    <property type="match status" value="1"/>
</dbReference>
<gene>
    <name evidence="1" type="ORF">AB6M95_00295</name>
</gene>
<name>A0ABV4JWS3_9BACT</name>
<accession>A0ABV4JWS3</accession>
<evidence type="ECO:0008006" key="3">
    <source>
        <dbReference type="Google" id="ProtNLM"/>
    </source>
</evidence>
<dbReference type="Proteomes" id="UP001568698">
    <property type="component" value="Unassembled WGS sequence"/>
</dbReference>
<dbReference type="EMBL" id="JBGLYH010000001">
    <property type="protein sequence ID" value="MEZ7195173.1"/>
    <property type="molecule type" value="Genomic_DNA"/>
</dbReference>
<dbReference type="RefSeq" id="WP_371384728.1">
    <property type="nucleotide sequence ID" value="NZ_JBGLYH010000001.1"/>
</dbReference>
<reference evidence="1 2" key="1">
    <citation type="submission" date="2024-08" db="EMBL/GenBank/DDBJ databases">
        <title>Sulfate-reducing bacteria isolated from formation water of the oil field in Kazakhstan and description of Pseudodesulfovibrio sp.</title>
        <authorList>
            <person name="Bidzhieva S.K."/>
            <person name="Tourova T.P."/>
            <person name="Grouzdev D.S."/>
            <person name="Beletsky A.V."/>
            <person name="Sokolova D.S."/>
            <person name="Samigullina S.R."/>
            <person name="Poltaraus A.B."/>
            <person name="Avtukh A.N."/>
            <person name="Tereshina V.M."/>
            <person name="Zhaparov N.S."/>
            <person name="Mardanov A.V."/>
            <person name="Nazina T.N."/>
        </authorList>
    </citation>
    <scope>NUCLEOTIDE SEQUENCE [LARGE SCALE GENOMIC DNA]</scope>
    <source>
        <strain evidence="1 2">9FUS</strain>
    </source>
</reference>
<sequence length="302" mass="32428">MRTIPSRTPLTGSARIAGEALLVPARAACSAPLLVRALIAAVLTALLLAGCVGRVDPAVLAGNAGLAPVSFSGTYFDLVGYERGTGPVLRVYIEGDGMAWRTWNRPSSDPTPKRPVGLMLAAKDTNDAVLYLARPCQYVEGGQRRNCTTPLWTSARFSEPVIAEMNAFLDQAKARAHADRLKLLGYSGGGCVALLLAERRQDVDVVVTVAGNIDHPFWTRWHNVTPLHNSLDPLADKTALRSVRQLHIVSRDDSVMPPSIAEHYAAELNAPGKVRIVTVDGMGHTGDWQDVVPGILAQSGLW</sequence>
<comment type="caution">
    <text evidence="1">The sequence shown here is derived from an EMBL/GenBank/DDBJ whole genome shotgun (WGS) entry which is preliminary data.</text>
</comment>
<evidence type="ECO:0000313" key="1">
    <source>
        <dbReference type="EMBL" id="MEZ7195173.1"/>
    </source>
</evidence>